<dbReference type="PANTHER" id="PTHR12544:SF29">
    <property type="entry name" value="GLUTAMINASE"/>
    <property type="match status" value="1"/>
</dbReference>
<evidence type="ECO:0000313" key="8">
    <source>
        <dbReference type="Proteomes" id="UP001500185"/>
    </source>
</evidence>
<feature type="binding site" evidence="6">
    <location>
        <position position="63"/>
    </location>
    <ligand>
        <name>substrate</name>
    </ligand>
</feature>
<sequence>MDYQAILNILQKEFTPKEGMGKVASYIPELSKVDPLKFGIYLFCQDGSSFEFGDSQEKFSIQSISKVFTLTIAKEMLGKDLWERVDVEPSGTAFNSLTELERENGIPRNPFINAGSIVVADALLSVLENPKEDLLMFVRKLCGDNDIHYDKAVAKSEKKHGYRNKALVNYMKSLGNISNDTEKILDFYFYQCSIAMTCEQLSKAFMLFANEGKHFQTQEKVIDRQSVKRINSIMQTCGFYDEAGEFSYRVGLPGKSGVGGGIVAVHPEQYSVAVWSPMLNQKGNSALGMKVLEELTTLTGLSIF</sequence>
<accession>A0ABP3VIJ9</accession>
<feature type="binding site" evidence="6">
    <location>
        <position position="157"/>
    </location>
    <ligand>
        <name>substrate</name>
    </ligand>
</feature>
<protein>
    <recommendedName>
        <fullName evidence="3 6">Glutaminase</fullName>
        <ecNumber evidence="3 6">3.5.1.2</ecNumber>
    </recommendedName>
</protein>
<organism evidence="7 8">
    <name type="scientific">Psychroflexus lacisalsi</name>
    <dbReference type="NCBI Taxonomy" id="503928"/>
    <lineage>
        <taxon>Bacteria</taxon>
        <taxon>Pseudomonadati</taxon>
        <taxon>Bacteroidota</taxon>
        <taxon>Flavobacteriia</taxon>
        <taxon>Flavobacteriales</taxon>
        <taxon>Flavobacteriaceae</taxon>
        <taxon>Psychroflexus</taxon>
    </lineage>
</organism>
<comment type="catalytic activity">
    <reaction evidence="5 6">
        <text>L-glutamine + H2O = L-glutamate + NH4(+)</text>
        <dbReference type="Rhea" id="RHEA:15889"/>
        <dbReference type="ChEBI" id="CHEBI:15377"/>
        <dbReference type="ChEBI" id="CHEBI:28938"/>
        <dbReference type="ChEBI" id="CHEBI:29985"/>
        <dbReference type="ChEBI" id="CHEBI:58359"/>
        <dbReference type="EC" id="3.5.1.2"/>
    </reaction>
</comment>
<gene>
    <name evidence="6" type="primary">glsA</name>
    <name evidence="7" type="ORF">GCM10009433_11580</name>
</gene>
<evidence type="ECO:0000256" key="2">
    <source>
        <dbReference type="ARBA" id="ARBA00011881"/>
    </source>
</evidence>
<dbReference type="RefSeq" id="WP_224453692.1">
    <property type="nucleotide sequence ID" value="NZ_BAAAGG010000005.1"/>
</dbReference>
<evidence type="ECO:0000256" key="6">
    <source>
        <dbReference type="HAMAP-Rule" id="MF_00313"/>
    </source>
</evidence>
<comment type="caution">
    <text evidence="7">The sequence shown here is derived from an EMBL/GenBank/DDBJ whole genome shotgun (WGS) entry which is preliminary data.</text>
</comment>
<evidence type="ECO:0000256" key="4">
    <source>
        <dbReference type="ARBA" id="ARBA00022801"/>
    </source>
</evidence>
<dbReference type="InterPro" id="IPR012338">
    <property type="entry name" value="Beta-lactam/transpept-like"/>
</dbReference>
<feature type="binding site" evidence="6">
    <location>
        <position position="188"/>
    </location>
    <ligand>
        <name>substrate</name>
    </ligand>
</feature>
<evidence type="ECO:0000256" key="5">
    <source>
        <dbReference type="ARBA" id="ARBA00049534"/>
    </source>
</evidence>
<evidence type="ECO:0000256" key="1">
    <source>
        <dbReference type="ARBA" id="ARBA00011076"/>
    </source>
</evidence>
<dbReference type="Proteomes" id="UP001500185">
    <property type="component" value="Unassembled WGS sequence"/>
</dbReference>
<dbReference type="EC" id="3.5.1.2" evidence="3 6"/>
<comment type="similarity">
    <text evidence="1 6">Belongs to the glutaminase family.</text>
</comment>
<dbReference type="InterPro" id="IPR015868">
    <property type="entry name" value="Glutaminase"/>
</dbReference>
<evidence type="ECO:0000256" key="3">
    <source>
        <dbReference type="ARBA" id="ARBA00012918"/>
    </source>
</evidence>
<feature type="binding site" evidence="6">
    <location>
        <position position="240"/>
    </location>
    <ligand>
        <name>substrate</name>
    </ligand>
</feature>
<feature type="binding site" evidence="6">
    <location>
        <position position="258"/>
    </location>
    <ligand>
        <name>substrate</name>
    </ligand>
</feature>
<keyword evidence="8" id="KW-1185">Reference proteome</keyword>
<dbReference type="PANTHER" id="PTHR12544">
    <property type="entry name" value="GLUTAMINASE"/>
    <property type="match status" value="1"/>
</dbReference>
<dbReference type="Pfam" id="PF04960">
    <property type="entry name" value="Glutaminase"/>
    <property type="match status" value="1"/>
</dbReference>
<dbReference type="NCBIfam" id="TIGR03814">
    <property type="entry name" value="Gln_ase"/>
    <property type="match status" value="1"/>
</dbReference>
<keyword evidence="6" id="KW-0007">Acetylation</keyword>
<dbReference type="HAMAP" id="MF_00313">
    <property type="entry name" value="Glutaminase"/>
    <property type="match status" value="1"/>
</dbReference>
<name>A0ABP3VIJ9_9FLAO</name>
<keyword evidence="4 6" id="KW-0378">Hydrolase</keyword>
<dbReference type="EMBL" id="BAAAGG010000005">
    <property type="protein sequence ID" value="GAA0756303.1"/>
    <property type="molecule type" value="Genomic_DNA"/>
</dbReference>
<evidence type="ECO:0000313" key="7">
    <source>
        <dbReference type="EMBL" id="GAA0756303.1"/>
    </source>
</evidence>
<feature type="binding site" evidence="6">
    <location>
        <position position="164"/>
    </location>
    <ligand>
        <name>substrate</name>
    </ligand>
</feature>
<dbReference type="NCBIfam" id="NF002133">
    <property type="entry name" value="PRK00971.1-2"/>
    <property type="match status" value="1"/>
</dbReference>
<dbReference type="SUPFAM" id="SSF56601">
    <property type="entry name" value="beta-lactamase/transpeptidase-like"/>
    <property type="match status" value="1"/>
</dbReference>
<comment type="subunit">
    <text evidence="2 6">Homotetramer.</text>
</comment>
<feature type="binding site" evidence="6">
    <location>
        <position position="113"/>
    </location>
    <ligand>
        <name>substrate</name>
    </ligand>
</feature>
<proteinExistence type="inferred from homology"/>
<dbReference type="Gene3D" id="3.40.710.10">
    <property type="entry name" value="DD-peptidase/beta-lactamase superfamily"/>
    <property type="match status" value="1"/>
</dbReference>
<reference evidence="8" key="1">
    <citation type="journal article" date="2019" name="Int. J. Syst. Evol. Microbiol.">
        <title>The Global Catalogue of Microorganisms (GCM) 10K type strain sequencing project: providing services to taxonomists for standard genome sequencing and annotation.</title>
        <authorList>
            <consortium name="The Broad Institute Genomics Platform"/>
            <consortium name="The Broad Institute Genome Sequencing Center for Infectious Disease"/>
            <person name="Wu L."/>
            <person name="Ma J."/>
        </authorList>
    </citation>
    <scope>NUCLEOTIDE SEQUENCE [LARGE SCALE GENOMIC DNA]</scope>
    <source>
        <strain evidence="8">JCM 16231</strain>
    </source>
</reference>